<dbReference type="EMBL" id="JACIJJ010000001">
    <property type="protein sequence ID" value="MBB5697721.1"/>
    <property type="molecule type" value="Genomic_DNA"/>
</dbReference>
<proteinExistence type="predicted"/>
<dbReference type="RefSeq" id="WP_184025186.1">
    <property type="nucleotide sequence ID" value="NZ_JACIJJ010000001.1"/>
</dbReference>
<evidence type="ECO:0000313" key="2">
    <source>
        <dbReference type="Proteomes" id="UP000557739"/>
    </source>
</evidence>
<keyword evidence="2" id="KW-1185">Reference proteome</keyword>
<comment type="caution">
    <text evidence="1">The sequence shown here is derived from an EMBL/GenBank/DDBJ whole genome shotgun (WGS) entry which is preliminary data.</text>
</comment>
<reference evidence="1 2" key="1">
    <citation type="submission" date="2020-08" db="EMBL/GenBank/DDBJ databases">
        <title>Genomic Encyclopedia of Type Strains, Phase IV (KMG-IV): sequencing the most valuable type-strain genomes for metagenomic binning, comparative biology and taxonomic classification.</title>
        <authorList>
            <person name="Goeker M."/>
        </authorList>
    </citation>
    <scope>NUCLEOTIDE SEQUENCE [LARGE SCALE GENOMIC DNA]</scope>
    <source>
        <strain evidence="1 2">DSM 27244</strain>
    </source>
</reference>
<gene>
    <name evidence="1" type="ORF">FHR19_001046</name>
</gene>
<name>A0A7W9ANX6_9SPHN</name>
<evidence type="ECO:0000313" key="1">
    <source>
        <dbReference type="EMBL" id="MBB5697721.1"/>
    </source>
</evidence>
<organism evidence="1 2">
    <name type="scientific">Sphingomonas yantingensis</name>
    <dbReference type="NCBI Taxonomy" id="1241761"/>
    <lineage>
        <taxon>Bacteria</taxon>
        <taxon>Pseudomonadati</taxon>
        <taxon>Pseudomonadota</taxon>
        <taxon>Alphaproteobacteria</taxon>
        <taxon>Sphingomonadales</taxon>
        <taxon>Sphingomonadaceae</taxon>
        <taxon>Sphingomonas</taxon>
    </lineage>
</organism>
<dbReference type="Proteomes" id="UP000557739">
    <property type="component" value="Unassembled WGS sequence"/>
</dbReference>
<dbReference type="AlphaFoldDB" id="A0A7W9ANX6"/>
<protein>
    <submittedName>
        <fullName evidence="1">Uncharacterized protein</fullName>
    </submittedName>
</protein>
<sequence length="136" mass="15061">MMQLHDDAGPWTLDRHLTASRTAIAQIAGDPNADTLQPVCHHFSEIDPVDPEHASVERTYAALTPRFVAIGLEFAADRLEAWEQARPTLNWVADRVPALMEAASGAGLLYEGWSWEPRGRKPICATAFEIINNRAD</sequence>
<accession>A0A7W9ANX6</accession>